<dbReference type="EC" id="3.4.16.-" evidence="8"/>
<dbReference type="InterPro" id="IPR033124">
    <property type="entry name" value="Ser_caboxypep_his_AS"/>
</dbReference>
<dbReference type="InterPro" id="IPR018202">
    <property type="entry name" value="Ser_caboxypep_ser_AS"/>
</dbReference>
<feature type="chain" id="PRO_5044986770" description="Carboxypeptidase" evidence="8">
    <location>
        <begin position="23"/>
        <end position="858"/>
    </location>
</feature>
<dbReference type="EMBL" id="JAFEMO010000010">
    <property type="protein sequence ID" value="KAH7561353.1"/>
    <property type="molecule type" value="Genomic_DNA"/>
</dbReference>
<dbReference type="SUPFAM" id="SSF53474">
    <property type="entry name" value="alpha/beta-Hydrolases"/>
    <property type="match status" value="2"/>
</dbReference>
<keyword evidence="6 8" id="KW-0378">Hydrolase</keyword>
<dbReference type="Proteomes" id="UP000827721">
    <property type="component" value="Unassembled WGS sequence"/>
</dbReference>
<evidence type="ECO:0000256" key="5">
    <source>
        <dbReference type="ARBA" id="ARBA00022670"/>
    </source>
</evidence>
<keyword evidence="8" id="KW-0732">Signal</keyword>
<comment type="subcellular location">
    <subcellularLocation>
        <location evidence="1">Secreted</location>
    </subcellularLocation>
</comment>
<evidence type="ECO:0000256" key="8">
    <source>
        <dbReference type="RuleBase" id="RU361156"/>
    </source>
</evidence>
<reference evidence="9 10" key="1">
    <citation type="submission" date="2021-02" db="EMBL/GenBank/DDBJ databases">
        <title>Plant Genome Project.</title>
        <authorList>
            <person name="Zhang R.-G."/>
        </authorList>
    </citation>
    <scope>NUCLEOTIDE SEQUENCE [LARGE SCALE GENOMIC DNA]</scope>
    <source>
        <tissue evidence="9">Leaves</tissue>
    </source>
</reference>
<keyword evidence="3" id="KW-0964">Secreted</keyword>
<keyword evidence="4 8" id="KW-0121">Carboxypeptidase</keyword>
<dbReference type="InterPro" id="IPR029058">
    <property type="entry name" value="AB_hydrolase_fold"/>
</dbReference>
<gene>
    <name evidence="9" type="ORF">JRO89_XS10G0215200</name>
</gene>
<comment type="caution">
    <text evidence="9">The sequence shown here is derived from an EMBL/GenBank/DDBJ whole genome shotgun (WGS) entry which is preliminary data.</text>
</comment>
<evidence type="ECO:0000313" key="10">
    <source>
        <dbReference type="Proteomes" id="UP000827721"/>
    </source>
</evidence>
<dbReference type="InterPro" id="IPR001563">
    <property type="entry name" value="Peptidase_S10"/>
</dbReference>
<organism evidence="9 10">
    <name type="scientific">Xanthoceras sorbifolium</name>
    <dbReference type="NCBI Taxonomy" id="99658"/>
    <lineage>
        <taxon>Eukaryota</taxon>
        <taxon>Viridiplantae</taxon>
        <taxon>Streptophyta</taxon>
        <taxon>Embryophyta</taxon>
        <taxon>Tracheophyta</taxon>
        <taxon>Spermatophyta</taxon>
        <taxon>Magnoliopsida</taxon>
        <taxon>eudicotyledons</taxon>
        <taxon>Gunneridae</taxon>
        <taxon>Pentapetalae</taxon>
        <taxon>rosids</taxon>
        <taxon>malvids</taxon>
        <taxon>Sapindales</taxon>
        <taxon>Sapindaceae</taxon>
        <taxon>Xanthoceroideae</taxon>
        <taxon>Xanthoceras</taxon>
    </lineage>
</organism>
<evidence type="ECO:0000256" key="1">
    <source>
        <dbReference type="ARBA" id="ARBA00004613"/>
    </source>
</evidence>
<keyword evidence="10" id="KW-1185">Reference proteome</keyword>
<evidence type="ECO:0000256" key="2">
    <source>
        <dbReference type="ARBA" id="ARBA00009431"/>
    </source>
</evidence>
<sequence length="858" mass="95377">MVKRLLLSFFLLLASSFSFSESNEVDYLLRRIKSRSSFTEHSSERREISPIYIGPQDGLMQLDKINALPGQPTGINFDQYAGYVTVDPMAGRALFYYFVESPHNSSTNPLILWLNGGPGCSSFGNGAMTELGPFRVNSDGKTLFQNKYAWNNVANVIFLESPAGVGFSYSNTSSDYDRAGDKSTAIDAYTFLVNWLERFPQYKSRDFYITGESYAGHYVPQLADTILFYNKITTKQTVINLKGIAIGNGLLNDYTDALGSIDYMWTHALISDESYKGIRAYCDFVNGTDSEQCDNYVEQANKEIGNIDYYNIYAPLCHSDVAQNKGSTGSVVTFDPCSELYVKSYLNTAEVQTALHVNLINWNGCSGDVDSVVPVTSSRYSISSLNLPIKTPWYPWYTNKEVGGYAVEYKGVTFVTVRGAGHLVPSYQPAPALTMISSFLEGNGEANQQADFLDGLLKSKRSKNNPQPQPHLWAEAELENKQEYFSGVFMGDQDGLMEADKIYKLPGQPDDGVDFNQYSGYVTVDPNEGKALFYYFVESPHNSSTNPLLLWLNGGPGCSSFGYGAMSELGPFRVNSDGKTLFRNNFAWTNVANVIFLESPAGVGFSYSNSPSSSVYSHTGDKSTAEDAYTFLVNWLERFPQYKNRDFFIAGESYAGHYVPQLAFTIILNNNKYYSNRTINNINLKGIAIGNAWIDDATNTAGQVDYLWSHAIISDETHKDIRTYCDFNQENSSQLCTDKYLKIFVEAGNVDFFHIYAAICLNTSLNNGGPPGSVHDYNPCSDYYVKSYLNLPQVQTALHVKSTKWSPCSVGGYAVRYEGLTLVTVRGAGHLVPSYQPERSLTMISSFLEGILPPPQPN</sequence>
<accession>A0ABQ8HK27</accession>
<dbReference type="PANTHER" id="PTHR11802">
    <property type="entry name" value="SERINE PROTEASE FAMILY S10 SERINE CARBOXYPEPTIDASE"/>
    <property type="match status" value="1"/>
</dbReference>
<evidence type="ECO:0000256" key="6">
    <source>
        <dbReference type="ARBA" id="ARBA00022801"/>
    </source>
</evidence>
<feature type="signal peptide" evidence="8">
    <location>
        <begin position="1"/>
        <end position="22"/>
    </location>
</feature>
<evidence type="ECO:0000256" key="7">
    <source>
        <dbReference type="ARBA" id="ARBA00023180"/>
    </source>
</evidence>
<dbReference type="PRINTS" id="PR00724">
    <property type="entry name" value="CRBOXYPTASEC"/>
</dbReference>
<dbReference type="Pfam" id="PF00450">
    <property type="entry name" value="Peptidase_S10"/>
    <property type="match status" value="3"/>
</dbReference>
<keyword evidence="5 8" id="KW-0645">Protease</keyword>
<evidence type="ECO:0000256" key="4">
    <source>
        <dbReference type="ARBA" id="ARBA00022645"/>
    </source>
</evidence>
<comment type="similarity">
    <text evidence="2 8">Belongs to the peptidase S10 family.</text>
</comment>
<dbReference type="Gene3D" id="6.10.250.940">
    <property type="match status" value="2"/>
</dbReference>
<dbReference type="Gene3D" id="3.40.50.12670">
    <property type="match status" value="2"/>
</dbReference>
<protein>
    <recommendedName>
        <fullName evidence="8">Carboxypeptidase</fullName>
        <ecNumber evidence="8">3.4.16.-</ecNumber>
    </recommendedName>
</protein>
<dbReference type="PROSITE" id="PS00560">
    <property type="entry name" value="CARBOXYPEPT_SER_HIS"/>
    <property type="match status" value="2"/>
</dbReference>
<proteinExistence type="inferred from homology"/>
<evidence type="ECO:0000313" key="9">
    <source>
        <dbReference type="EMBL" id="KAH7561353.1"/>
    </source>
</evidence>
<name>A0ABQ8HK27_9ROSI</name>
<dbReference type="Gene3D" id="3.40.50.1820">
    <property type="entry name" value="alpha/beta hydrolase"/>
    <property type="match status" value="2"/>
</dbReference>
<dbReference type="PANTHER" id="PTHR11802:SF473">
    <property type="entry name" value="CARBOXYPEPTIDASE"/>
    <property type="match status" value="1"/>
</dbReference>
<dbReference type="PROSITE" id="PS00131">
    <property type="entry name" value="CARBOXYPEPT_SER_SER"/>
    <property type="match status" value="2"/>
</dbReference>
<evidence type="ECO:0000256" key="3">
    <source>
        <dbReference type="ARBA" id="ARBA00022525"/>
    </source>
</evidence>
<keyword evidence="7" id="KW-0325">Glycoprotein</keyword>